<feature type="compositionally biased region" description="Low complexity" evidence="6">
    <location>
        <begin position="799"/>
        <end position="817"/>
    </location>
</feature>
<feature type="region of interest" description="Disordered" evidence="6">
    <location>
        <begin position="752"/>
        <end position="869"/>
    </location>
</feature>
<evidence type="ECO:0000313" key="7">
    <source>
        <dbReference type="EMBL" id="OJA10167.1"/>
    </source>
</evidence>
<feature type="compositionally biased region" description="Low complexity" evidence="6">
    <location>
        <begin position="1617"/>
        <end position="1629"/>
    </location>
</feature>
<feature type="compositionally biased region" description="Polar residues" evidence="6">
    <location>
        <begin position="788"/>
        <end position="798"/>
    </location>
</feature>
<proteinExistence type="inferred from homology"/>
<evidence type="ECO:0000256" key="3">
    <source>
        <dbReference type="ARBA" id="ARBA00022777"/>
    </source>
</evidence>
<accession>A0A1J8PNT6</accession>
<feature type="region of interest" description="Disordered" evidence="6">
    <location>
        <begin position="102"/>
        <end position="126"/>
    </location>
</feature>
<feature type="region of interest" description="Disordered" evidence="6">
    <location>
        <begin position="1444"/>
        <end position="1467"/>
    </location>
</feature>
<dbReference type="Gene3D" id="3.40.50.10330">
    <property type="entry name" value="Probable inorganic polyphosphate/atp-NAD kinase, domain 1"/>
    <property type="match status" value="1"/>
</dbReference>
<dbReference type="Pfam" id="PF01513">
    <property type="entry name" value="NAD_kinase"/>
    <property type="match status" value="1"/>
</dbReference>
<evidence type="ECO:0000256" key="6">
    <source>
        <dbReference type="SAM" id="MobiDB-lite"/>
    </source>
</evidence>
<dbReference type="InterPro" id="IPR017437">
    <property type="entry name" value="ATP-NAD_kinase_PpnK-typ_C"/>
</dbReference>
<evidence type="ECO:0000256" key="2">
    <source>
        <dbReference type="ARBA" id="ARBA00022679"/>
    </source>
</evidence>
<dbReference type="STRING" id="180088.A0A1J8PNT6"/>
<evidence type="ECO:0000256" key="4">
    <source>
        <dbReference type="ARBA" id="ARBA00022857"/>
    </source>
</evidence>
<comment type="similarity">
    <text evidence="1">Belongs to the NAD kinase family.</text>
</comment>
<keyword evidence="2" id="KW-0808">Transferase</keyword>
<dbReference type="GO" id="GO:0006741">
    <property type="term" value="P:NADP+ biosynthetic process"/>
    <property type="evidence" value="ECO:0007669"/>
    <property type="project" value="InterPro"/>
</dbReference>
<dbReference type="SUPFAM" id="SSF111331">
    <property type="entry name" value="NAD kinase/diacylglycerol kinase-like"/>
    <property type="match status" value="1"/>
</dbReference>
<evidence type="ECO:0000256" key="5">
    <source>
        <dbReference type="ARBA" id="ARBA00023027"/>
    </source>
</evidence>
<feature type="region of interest" description="Disordered" evidence="6">
    <location>
        <begin position="1"/>
        <end position="20"/>
    </location>
</feature>
<feature type="region of interest" description="Disordered" evidence="6">
    <location>
        <begin position="294"/>
        <end position="324"/>
    </location>
</feature>
<comment type="caution">
    <text evidence="7">The sequence shown here is derived from an EMBL/GenBank/DDBJ whole genome shotgun (WGS) entry which is preliminary data.</text>
</comment>
<dbReference type="InterPro" id="IPR002504">
    <property type="entry name" value="NADK"/>
</dbReference>
<keyword evidence="8" id="KW-1185">Reference proteome</keyword>
<keyword evidence="3" id="KW-0418">Kinase</keyword>
<gene>
    <name evidence="7" type="ORF">AZE42_01826</name>
</gene>
<dbReference type="OrthoDB" id="24581at2759"/>
<dbReference type="InterPro" id="IPR016064">
    <property type="entry name" value="NAD/diacylglycerol_kinase_sf"/>
</dbReference>
<reference evidence="7 8" key="1">
    <citation type="submission" date="2016-03" db="EMBL/GenBank/DDBJ databases">
        <title>Comparative genomics of the ectomycorrhizal sister species Rhizopogon vinicolor and Rhizopogon vesiculosus (Basidiomycota: Boletales) reveals a divergence of the mating type B locus.</title>
        <authorList>
            <person name="Mujic A.B."/>
            <person name="Kuo A."/>
            <person name="Tritt A."/>
            <person name="Lipzen A."/>
            <person name="Chen C."/>
            <person name="Johnson J."/>
            <person name="Sharma A."/>
            <person name="Barry K."/>
            <person name="Grigoriev I.V."/>
            <person name="Spatafora J.W."/>
        </authorList>
    </citation>
    <scope>NUCLEOTIDE SEQUENCE [LARGE SCALE GENOMIC DNA]</scope>
    <source>
        <strain evidence="7 8">AM-OR11-056</strain>
    </source>
</reference>
<dbReference type="HAMAP" id="MF_00361">
    <property type="entry name" value="NAD_kinase"/>
    <property type="match status" value="1"/>
</dbReference>
<feature type="region of interest" description="Disordered" evidence="6">
    <location>
        <begin position="1540"/>
        <end position="1591"/>
    </location>
</feature>
<keyword evidence="4" id="KW-0521">NADP</keyword>
<name>A0A1J8PNT6_9AGAM</name>
<feature type="compositionally biased region" description="Low complexity" evidence="6">
    <location>
        <begin position="304"/>
        <end position="317"/>
    </location>
</feature>
<feature type="compositionally biased region" description="Basic and acidic residues" evidence="6">
    <location>
        <begin position="820"/>
        <end position="843"/>
    </location>
</feature>
<evidence type="ECO:0000256" key="1">
    <source>
        <dbReference type="ARBA" id="ARBA00010995"/>
    </source>
</evidence>
<feature type="compositionally biased region" description="Low complexity" evidence="6">
    <location>
        <begin position="104"/>
        <end position="123"/>
    </location>
</feature>
<feature type="compositionally biased region" description="Basic residues" evidence="6">
    <location>
        <begin position="752"/>
        <end position="765"/>
    </location>
</feature>
<dbReference type="Proteomes" id="UP000183567">
    <property type="component" value="Unassembled WGS sequence"/>
</dbReference>
<keyword evidence="5" id="KW-0520">NAD</keyword>
<feature type="region of interest" description="Disordered" evidence="6">
    <location>
        <begin position="1610"/>
        <end position="1637"/>
    </location>
</feature>
<dbReference type="GO" id="GO:0003951">
    <property type="term" value="F:NAD+ kinase activity"/>
    <property type="evidence" value="ECO:0007669"/>
    <property type="project" value="InterPro"/>
</dbReference>
<dbReference type="GO" id="GO:0019674">
    <property type="term" value="P:NAD+ metabolic process"/>
    <property type="evidence" value="ECO:0007669"/>
    <property type="project" value="InterPro"/>
</dbReference>
<evidence type="ECO:0008006" key="9">
    <source>
        <dbReference type="Google" id="ProtNLM"/>
    </source>
</evidence>
<organism evidence="7 8">
    <name type="scientific">Rhizopogon vesiculosus</name>
    <dbReference type="NCBI Taxonomy" id="180088"/>
    <lineage>
        <taxon>Eukaryota</taxon>
        <taxon>Fungi</taxon>
        <taxon>Dikarya</taxon>
        <taxon>Basidiomycota</taxon>
        <taxon>Agaricomycotina</taxon>
        <taxon>Agaricomycetes</taxon>
        <taxon>Agaricomycetidae</taxon>
        <taxon>Boletales</taxon>
        <taxon>Suillineae</taxon>
        <taxon>Rhizopogonaceae</taxon>
        <taxon>Rhizopogon</taxon>
    </lineage>
</organism>
<protein>
    <recommendedName>
        <fullName evidence="9">ATP-NAD kinase</fullName>
    </recommendedName>
</protein>
<dbReference type="Pfam" id="PF20143">
    <property type="entry name" value="NAD_kinase_C"/>
    <property type="match status" value="1"/>
</dbReference>
<feature type="compositionally biased region" description="Acidic residues" evidence="6">
    <location>
        <begin position="670"/>
        <end position="693"/>
    </location>
</feature>
<feature type="region of interest" description="Disordered" evidence="6">
    <location>
        <begin position="641"/>
        <end position="707"/>
    </location>
</feature>
<dbReference type="PANTHER" id="PTHR20275">
    <property type="entry name" value="NAD KINASE"/>
    <property type="match status" value="1"/>
</dbReference>
<dbReference type="EMBL" id="LVVM01005572">
    <property type="protein sequence ID" value="OJA10167.1"/>
    <property type="molecule type" value="Genomic_DNA"/>
</dbReference>
<dbReference type="FunFam" id="2.60.200.30:FF:000004">
    <property type="entry name" value="NAD kinase 2, chloroplastic"/>
    <property type="match status" value="1"/>
</dbReference>
<dbReference type="InterPro" id="IPR017438">
    <property type="entry name" value="ATP-NAD_kinase_N"/>
</dbReference>
<dbReference type="PANTHER" id="PTHR20275:SF0">
    <property type="entry name" value="NAD KINASE"/>
    <property type="match status" value="1"/>
</dbReference>
<feature type="compositionally biased region" description="Polar residues" evidence="6">
    <location>
        <begin position="849"/>
        <end position="861"/>
    </location>
</feature>
<evidence type="ECO:0000313" key="8">
    <source>
        <dbReference type="Proteomes" id="UP000183567"/>
    </source>
</evidence>
<dbReference type="Gene3D" id="2.60.200.30">
    <property type="entry name" value="Probable inorganic polyphosphate/atp-NAD kinase, domain 2"/>
    <property type="match status" value="1"/>
</dbReference>
<sequence>MSEEVETYSTPPSSPVLLDDMDHLPTENVIRPSLSRKNSRPSLLSSSLSLSSLHTNITWHHDLVVEQQSPAVASKTPRLVSDNPDYGDSRVHHDFIVTPQFVGSPRVSSSSNSSTTSPSSSISMPMDAKDLSIKSPCFVHSHLDKGASLQDWLHAKENEVLGTDVGVAKSLQQHHRPHQPVELPCPEGGIHALSGHDENDQYGGSLTKQLAETAVGVREMSKQLGRARIRSNIQSILIVTKARDNRLIKLTRELALYLMLKPRHGNRGLIVYVDYQLRNSRRFDAEGIQRDHPELFEPLPQRRSSSSNSLSSLSSSSTQQDDINGHQEGQLRYWTSDMCSRSPHLFDFVITLGGDGTVLFTSWLFQRIVPPVLPFALGSLGFLTNFDFADHQAVVDSAIDSGIRVNLRMRFTCTVYRAVFDKGKGRKAVKKGETGEIMMKDVNKGGWEALEGGWSGGFTTSEGGKSSKDKEIMCFTTRPVETFEVLNDLVVDRGPSPYVSLLELFGDEHHMTTVQADGLCVSTPTGSTAYSLSAGGSLVHPEIPAILISPICPHTLSFRPMLLPDSMELRICVPYNSRSTAWASFDGRGRVELQQGDHIKITASKYPFPTVCADKQSTDWFHAISRTLKWNERERQKSFVVVEEGPSRKSSLKQARSPEEMNQAAFDVHLEEEEEDEGMSDDEDDKFDIDDSSPEASTSGLSGNHVPNALNAKEAAIGIAKAREEAGSQTDEDLLSTPELAALVLTQGRRLKFSRSAKSRSRSRSGLRSGVDTPGRFAGPTHRPPYISSHQMDYQTRTPSPALSNSSDDSLSNMDAAQRGARDDIHSREHYSSARSRIPKDREFDDDLQTPTMADTLSGSRNHNRVSPRDYDHHHPRAFAVWDQNVFCTIIIDVCWIHDWMTLPSVTYTLYSPSSPSSAVLKSIHRELTPVSQVSTLLPMSACSATDGSHLTTSRINRLLRPLRNKSLSLSKFLTAARHNASRGTSLPHSQNWPPELPPPLALLRQPPSATRGRLCLDRGFAEDLELARLIYAVCDAFRNLLQVTHGAVPGEPIPSLAAMCGFVVGENIPLGSDGTHEDQEGAVCEDELMRVVDGIYDAIPTYFRRHSIASHALLLVLAICPHHHTLVSTLLDICLSFGLVHESRRLLNMILENALLSTTSPPPITHPAHVSYLTDLLARWISGNNKLMPSSAPLLFSVSIFSRAVLGVLARSDVSLWSNKAVSRFARSLESIDIDSFVTFVDFLIETIHDYQPMCRSGKGKEKENPNTVVLRECLQDWMNRLFVVTAGTCAADRSCCLGIDSIIVLLDRCRNYGLHTLRLGTSHHPFQNELPDAITTLAVHLHVAYSYDSRLLHLLREVSPIPTTFSQLVEHVHRNCAQDFMVSLQPFSSALQVHNLLQLDASLWACALRVFESAPKGTSKEMERTKLLLIDAVDEAERRLFGAGPPDSSPAVRLPGQSKRSRGAHYRKPSGEWEWEEMVGCWIRKTPVHAQKKQKTAHVNSYASPVFIQRLLRRGAQRYMTNGATVPVKSARSALGSTASRASDFPCSPSLQGSDDYAESNCGSEWDEENEENIMPSSPVAERRSRLKPRHSNFSSILADAQKNRVNLHEPKPPSVSVVKKPASSNVLSTSKQSRPPLARKRFFAPVVCLPEVAFTSDDSMDLFACATSSPSRAY</sequence>